<dbReference type="Proteomes" id="UP000076923">
    <property type="component" value="Unassembled WGS sequence"/>
</dbReference>
<dbReference type="InterPro" id="IPR006047">
    <property type="entry name" value="GH13_cat_dom"/>
</dbReference>
<evidence type="ECO:0000313" key="5">
    <source>
        <dbReference type="EMBL" id="OAD46174.1"/>
    </source>
</evidence>
<evidence type="ECO:0000256" key="3">
    <source>
        <dbReference type="SAM" id="SignalP"/>
    </source>
</evidence>
<dbReference type="EMBL" id="LVWE01000005">
    <property type="protein sequence ID" value="OAD46174.1"/>
    <property type="molecule type" value="Genomic_DNA"/>
</dbReference>
<dbReference type="OrthoDB" id="9761875at2"/>
<dbReference type="PANTHER" id="PTHR43651:SF11">
    <property type="entry name" value="MALTO-OLIGOSYLTREHALOSE TREHALOHYDROLASE"/>
    <property type="match status" value="1"/>
</dbReference>
<proteinExistence type="predicted"/>
<dbReference type="Gene3D" id="3.20.20.80">
    <property type="entry name" value="Glycosidases"/>
    <property type="match status" value="1"/>
</dbReference>
<evidence type="ECO:0000313" key="6">
    <source>
        <dbReference type="Proteomes" id="UP000076923"/>
    </source>
</evidence>
<dbReference type="RefSeq" id="WP_068448499.1">
    <property type="nucleotide sequence ID" value="NZ_CAXHZY010000002.1"/>
</dbReference>
<name>A0A176TEA3_9FLAO</name>
<dbReference type="Gene3D" id="2.60.40.10">
    <property type="entry name" value="Immunoglobulins"/>
    <property type="match status" value="1"/>
</dbReference>
<keyword evidence="1 3" id="KW-0732">Signal</keyword>
<reference evidence="5 6" key="1">
    <citation type="submission" date="2016-02" db="EMBL/GenBank/DDBJ databases">
        <title>Draft genome sequence of Polaribacter atrinae KACC17473.</title>
        <authorList>
            <person name="Shin S.-K."/>
            <person name="Yi H."/>
        </authorList>
    </citation>
    <scope>NUCLEOTIDE SEQUENCE [LARGE SCALE GENOMIC DNA]</scope>
    <source>
        <strain evidence="5 6">KACC 17473</strain>
    </source>
</reference>
<evidence type="ECO:0000256" key="1">
    <source>
        <dbReference type="ARBA" id="ARBA00022729"/>
    </source>
</evidence>
<dbReference type="InterPro" id="IPR014756">
    <property type="entry name" value="Ig_E-set"/>
</dbReference>
<sequence length="1574" mass="175041">MKKILLFILTLTCTYSYAQEFGAFKAAININQNGTSTRYNLEGDIGKESFQGKDLGTFYVNDGNLKITGAEMYSWKSSANVCGGSMFYRIFPEGSDADFTAYPFQPIALNWVENLATNNDQRWEENGLSINITDFAGGNYTIESYLQVKGDNSGNSGCNDSNYVNNGGANYKANFAISHVKIIPEVPSKDQSVEVVLYSKHTALENESSIYFHSGVSSNPDNTTQFDIAIGNWGQDDHVGEMTQDMSNNTVHTITLSSITDYYALTDNDDAFGLNFLFRSPDSSTKEDNKGNNYNITLNNGSFIALTNSVDITKLEAVGNSVSVEATSFNNTKNNPMVADWVLEEISPTPSTIATTSLSDNFIYNVPVSNTIKKDYKITADFGGGLLKSKTFSIQGYNTPVNVTMPEGLKAGINYDNANTSHAYLVLHTPTFTNYKKGDGTISGSNTTASKNVVHVIGDFNNWEVLEEYKMNKDGDFWWIELTDLKENHQYVFQYFIDGIIRIADPYSEQISDSQDTQISATIYSDLPTFPTNKFVGVSSLETRASVLQTGRVSYQWEVTDFVAPSRNELNIYELHFRDFTEDGSYLAAIERLDYLKNLGINAIHVLPVSEFEGNSSWGYNPNYYFAADKAYGNREHLKKFIDEAHKRGIAVFNDVVLNHAFGSNAMVLMYWDDVNNRPSADNPWFNAEHKAVYSTDGHWGNDWNHESEHTQAFVDRALQFWLDEFNFDGFRFDFTKGITQTAQNPSDEWASNVDTDRQGLLKRMVDEMWSFKPSSVAIFEHLANPAEDKVLADYGILMWSGVGHHNQIKNFNLGYDTDNIDVYTTGVFNSSQWNFNYANLVSYAESHDEQRQAYELFTYGNGIKDIADPIQKIAEGIERLKGGTVFNLMLPGPRMLWQFQELGYDIDIDFNGRTGEKPVHWEYYDDANRKELYTLISQLLQSRLDHNWYSEPIDYTNLGNGSDYSIKRLSLSDTNGNHLIILSNPYANAGSVDATPFYTIVGQWYQNNGDTNFINTPLTVNSQSQTYTLQPGQTMVLTNFILPVPNFVDSDGDGVYDDVDNCPNEAGLYTLNGCNNIQWTGATSSDWDTASNWNSNSIPTTTAKVTIPKIGITNFPTASSAVAISSAIVESGASLIAQSTFTGNVTYNRSIDFVAGGGLKGWYLMSSPVMGQNYDDTYIAENDIAVNPPNTAISIYNTATDGWMYNQVGVSASFISGVGYSIKKGTNTGNISFTGTINTNNSGVDFILNNSANRYNLLGNPYTSYINSAFFLNNEAAISETKTMWLWNQGLLENGAYEVKTIGDNIILAPGQGFLVKANSIGGVFNFSESNQIHNVDTFKKNRANTEIKLLLTDGTIHHYSKVKYLEVATTGLDIGYDGELYEGDSNYFSIYSYLIENNIGKKYQVQSLPGTNLESMIVPIGVNGDNGKEITISAETLNLPTNLKIFLEDRVKGVFIRLDEAGSKYTTTLTSTLKGSGRFYLYATESTLSIKDTASLSSINIYKSDISTLKIDGLKQEKASLKLFTILGKQLLNISFKANEIKEITLPKLVSGIYLIQLNTDSGTLNKKIILE</sequence>
<dbReference type="Pfam" id="PF00128">
    <property type="entry name" value="Alpha-amylase"/>
    <property type="match status" value="1"/>
</dbReference>
<accession>A0A176TEA3</accession>
<dbReference type="PANTHER" id="PTHR43651">
    <property type="entry name" value="1,4-ALPHA-GLUCAN-BRANCHING ENZYME"/>
    <property type="match status" value="1"/>
</dbReference>
<dbReference type="STRING" id="1333662.LPB303_04475"/>
<dbReference type="SUPFAM" id="SSF81296">
    <property type="entry name" value="E set domains"/>
    <property type="match status" value="1"/>
</dbReference>
<feature type="chain" id="PRO_5008049852" description="Glycosyl hydrolase family 13 catalytic domain-containing protein" evidence="3">
    <location>
        <begin position="19"/>
        <end position="1574"/>
    </location>
</feature>
<dbReference type="InterPro" id="IPR013783">
    <property type="entry name" value="Ig-like_fold"/>
</dbReference>
<evidence type="ECO:0000259" key="4">
    <source>
        <dbReference type="SMART" id="SM00642"/>
    </source>
</evidence>
<keyword evidence="2" id="KW-0119">Carbohydrate metabolism</keyword>
<dbReference type="CDD" id="cd11350">
    <property type="entry name" value="AmyAc_4"/>
    <property type="match status" value="1"/>
</dbReference>
<gene>
    <name evidence="5" type="ORF">LPB303_04475</name>
</gene>
<dbReference type="SUPFAM" id="SSF51445">
    <property type="entry name" value="(Trans)glycosidases"/>
    <property type="match status" value="1"/>
</dbReference>
<protein>
    <recommendedName>
        <fullName evidence="4">Glycosyl hydrolase family 13 catalytic domain-containing protein</fullName>
    </recommendedName>
</protein>
<keyword evidence="6" id="KW-1185">Reference proteome</keyword>
<comment type="caution">
    <text evidence="5">The sequence shown here is derived from an EMBL/GenBank/DDBJ whole genome shotgun (WGS) entry which is preliminary data.</text>
</comment>
<feature type="signal peptide" evidence="3">
    <location>
        <begin position="1"/>
        <end position="18"/>
    </location>
</feature>
<feature type="domain" description="Glycosyl hydrolase family 13 catalytic" evidence="4">
    <location>
        <begin position="574"/>
        <end position="944"/>
    </location>
</feature>
<dbReference type="GO" id="GO:0005975">
    <property type="term" value="P:carbohydrate metabolic process"/>
    <property type="evidence" value="ECO:0007669"/>
    <property type="project" value="InterPro"/>
</dbReference>
<organism evidence="5 6">
    <name type="scientific">Polaribacter atrinae</name>
    <dbReference type="NCBI Taxonomy" id="1333662"/>
    <lineage>
        <taxon>Bacteria</taxon>
        <taxon>Pseudomonadati</taxon>
        <taxon>Bacteroidota</taxon>
        <taxon>Flavobacteriia</taxon>
        <taxon>Flavobacteriales</taxon>
        <taxon>Flavobacteriaceae</taxon>
    </lineage>
</organism>
<dbReference type="InterPro" id="IPR026444">
    <property type="entry name" value="Secre_tail"/>
</dbReference>
<dbReference type="InterPro" id="IPR017853">
    <property type="entry name" value="GH"/>
</dbReference>
<dbReference type="NCBIfam" id="TIGR04183">
    <property type="entry name" value="Por_Secre_tail"/>
    <property type="match status" value="1"/>
</dbReference>
<evidence type="ECO:0000256" key="2">
    <source>
        <dbReference type="ARBA" id="ARBA00023277"/>
    </source>
</evidence>
<dbReference type="SMART" id="SM00642">
    <property type="entry name" value="Aamy"/>
    <property type="match status" value="1"/>
</dbReference>